<evidence type="ECO:0000313" key="1">
    <source>
        <dbReference type="EMBL" id="CAL1609493.1"/>
    </source>
</evidence>
<evidence type="ECO:0000313" key="2">
    <source>
        <dbReference type="Proteomes" id="UP001497482"/>
    </source>
</evidence>
<dbReference type="PANTHER" id="PTHR11505">
    <property type="entry name" value="L1 TRANSPOSABLE ELEMENT-RELATED"/>
    <property type="match status" value="1"/>
</dbReference>
<dbReference type="Proteomes" id="UP001497482">
    <property type="component" value="Chromosome 6"/>
</dbReference>
<accession>A0AAV2M822</accession>
<proteinExistence type="predicted"/>
<gene>
    <name evidence="1" type="ORF">KC01_LOCUS36220</name>
</gene>
<sequence>MKLETTKLTTENEKLKADLLELRCRSMRDNLLIMGISEDKGETYSIAENLVRAFLQEQLGIPEEEVKKIQMERAHRIGKRKEEGKPRPMVVKFTSSKCKDGVLSLSKRLKGTSFFITSQYPTEVVEKRHMGKHVRNNNKVAQ</sequence>
<dbReference type="AlphaFoldDB" id="A0AAV2M822"/>
<dbReference type="Gene3D" id="3.30.70.1820">
    <property type="entry name" value="L1 transposable element, RRM domain"/>
    <property type="match status" value="1"/>
</dbReference>
<dbReference type="EMBL" id="OZ035828">
    <property type="protein sequence ID" value="CAL1609493.1"/>
    <property type="molecule type" value="Genomic_DNA"/>
</dbReference>
<name>A0AAV2M822_KNICA</name>
<organism evidence="1 2">
    <name type="scientific">Knipowitschia caucasica</name>
    <name type="common">Caucasian dwarf goby</name>
    <name type="synonym">Pomatoschistus caucasicus</name>
    <dbReference type="NCBI Taxonomy" id="637954"/>
    <lineage>
        <taxon>Eukaryota</taxon>
        <taxon>Metazoa</taxon>
        <taxon>Chordata</taxon>
        <taxon>Craniata</taxon>
        <taxon>Vertebrata</taxon>
        <taxon>Euteleostomi</taxon>
        <taxon>Actinopterygii</taxon>
        <taxon>Neopterygii</taxon>
        <taxon>Teleostei</taxon>
        <taxon>Neoteleostei</taxon>
        <taxon>Acanthomorphata</taxon>
        <taxon>Gobiaria</taxon>
        <taxon>Gobiiformes</taxon>
        <taxon>Gobioidei</taxon>
        <taxon>Gobiidae</taxon>
        <taxon>Gobiinae</taxon>
        <taxon>Knipowitschia</taxon>
    </lineage>
</organism>
<dbReference type="InterPro" id="IPR004244">
    <property type="entry name" value="Transposase_22"/>
</dbReference>
<keyword evidence="2" id="KW-1185">Reference proteome</keyword>
<protein>
    <submittedName>
        <fullName evidence="1">Uncharacterized protein</fullName>
    </submittedName>
</protein>
<reference evidence="1 2" key="1">
    <citation type="submission" date="2024-04" db="EMBL/GenBank/DDBJ databases">
        <authorList>
            <person name="Waldvogel A.-M."/>
            <person name="Schoenle A."/>
        </authorList>
    </citation>
    <scope>NUCLEOTIDE SEQUENCE [LARGE SCALE GENOMIC DNA]</scope>
</reference>